<accession>A0A2X3EJQ9</accession>
<dbReference type="Proteomes" id="UP000251721">
    <property type="component" value="Unassembled WGS sequence"/>
</dbReference>
<keyword evidence="1" id="KW-1133">Transmembrane helix</keyword>
<name>A0A2X3EJQ9_KLEPN</name>
<sequence>MLDFVFLVFLGLGISTVLVRRSSRKGMDLELTWLQSLKVVLVRGAVALGLGFGIGRLVLMGMQYGFLSESVLREHALVSVAVVLICGLGSFVAFQWIIGRISGRSISVVSVIKAVMYESGYFVLSMLILLVITRPVRPCIRDFFLKKTVLIIFCSVIKRINIKIFRSLYKGLKTVKDRLGVLNHHSTH</sequence>
<feature type="transmembrane region" description="Helical" evidence="1">
    <location>
        <begin position="110"/>
        <end position="132"/>
    </location>
</feature>
<proteinExistence type="predicted"/>
<evidence type="ECO:0000256" key="1">
    <source>
        <dbReference type="SAM" id="Phobius"/>
    </source>
</evidence>
<evidence type="ECO:0000313" key="2">
    <source>
        <dbReference type="EMBL" id="SQC36691.1"/>
    </source>
</evidence>
<dbReference type="EMBL" id="UAWQ01000003">
    <property type="protein sequence ID" value="SQC36691.1"/>
    <property type="molecule type" value="Genomic_DNA"/>
</dbReference>
<keyword evidence="1" id="KW-0812">Transmembrane</keyword>
<dbReference type="AlphaFoldDB" id="A0A2X3EJQ9"/>
<organism evidence="2 3">
    <name type="scientific">Klebsiella pneumoniae</name>
    <dbReference type="NCBI Taxonomy" id="573"/>
    <lineage>
        <taxon>Bacteria</taxon>
        <taxon>Pseudomonadati</taxon>
        <taxon>Pseudomonadota</taxon>
        <taxon>Gammaproteobacteria</taxon>
        <taxon>Enterobacterales</taxon>
        <taxon>Enterobacteriaceae</taxon>
        <taxon>Klebsiella/Raoultella group</taxon>
        <taxon>Klebsiella</taxon>
        <taxon>Klebsiella pneumoniae complex</taxon>
    </lineage>
</organism>
<feature type="transmembrane region" description="Helical" evidence="1">
    <location>
        <begin position="45"/>
        <end position="64"/>
    </location>
</feature>
<keyword evidence="1" id="KW-0472">Membrane</keyword>
<feature type="transmembrane region" description="Helical" evidence="1">
    <location>
        <begin position="76"/>
        <end position="98"/>
    </location>
</feature>
<protein>
    <submittedName>
        <fullName evidence="2">Uncharacterized protein</fullName>
    </submittedName>
</protein>
<gene>
    <name evidence="2" type="ORF">NCTC13465_00336</name>
</gene>
<reference evidence="2 3" key="1">
    <citation type="submission" date="2018-06" db="EMBL/GenBank/DDBJ databases">
        <authorList>
            <consortium name="Pathogen Informatics"/>
            <person name="Doyle S."/>
        </authorList>
    </citation>
    <scope>NUCLEOTIDE SEQUENCE [LARGE SCALE GENOMIC DNA]</scope>
    <source>
        <strain evidence="2 3">NCTC13465</strain>
    </source>
</reference>
<evidence type="ECO:0000313" key="3">
    <source>
        <dbReference type="Proteomes" id="UP000251721"/>
    </source>
</evidence>